<dbReference type="EMBL" id="RWGY01000009">
    <property type="protein sequence ID" value="TVU35761.1"/>
    <property type="molecule type" value="Genomic_DNA"/>
</dbReference>
<keyword evidence="9" id="KW-1185">Reference proteome</keyword>
<proteinExistence type="inferred from homology"/>
<dbReference type="GO" id="GO:0008970">
    <property type="term" value="F:phospholipase A1 activity"/>
    <property type="evidence" value="ECO:0007669"/>
    <property type="project" value="UniProtKB-UniRule"/>
</dbReference>
<keyword evidence="3 6" id="KW-0378">Hydrolase</keyword>
<dbReference type="GO" id="GO:0005737">
    <property type="term" value="C:cytoplasm"/>
    <property type="evidence" value="ECO:0007669"/>
    <property type="project" value="UniProtKB-ARBA"/>
</dbReference>
<keyword evidence="4 6" id="KW-0442">Lipid degradation</keyword>
<comment type="similarity">
    <text evidence="2 6">Belongs to the AB hydrolase superfamily. Lipase family.</text>
</comment>
<dbReference type="CDD" id="cd00519">
    <property type="entry name" value="Lipase_3"/>
    <property type="match status" value="1"/>
</dbReference>
<dbReference type="InterPro" id="IPR029058">
    <property type="entry name" value="AB_hydrolase_fold"/>
</dbReference>
<evidence type="ECO:0000259" key="7">
    <source>
        <dbReference type="Pfam" id="PF01764"/>
    </source>
</evidence>
<dbReference type="InterPro" id="IPR033556">
    <property type="entry name" value="PLA"/>
</dbReference>
<evidence type="ECO:0000313" key="8">
    <source>
        <dbReference type="EMBL" id="TVU35761.1"/>
    </source>
</evidence>
<evidence type="ECO:0000256" key="4">
    <source>
        <dbReference type="ARBA" id="ARBA00022963"/>
    </source>
</evidence>
<dbReference type="PANTHER" id="PTHR31828">
    <property type="entry name" value="PHOSPHOLIPASE A1-IIGAMMA"/>
    <property type="match status" value="1"/>
</dbReference>
<dbReference type="Gene3D" id="3.40.50.1820">
    <property type="entry name" value="alpha/beta hydrolase"/>
    <property type="match status" value="1"/>
</dbReference>
<evidence type="ECO:0000256" key="1">
    <source>
        <dbReference type="ARBA" id="ARBA00003523"/>
    </source>
</evidence>
<dbReference type="OrthoDB" id="438440at2759"/>
<dbReference type="SUPFAM" id="SSF53474">
    <property type="entry name" value="alpha/beta-Hydrolases"/>
    <property type="match status" value="1"/>
</dbReference>
<dbReference type="PANTHER" id="PTHR31828:SF8">
    <property type="entry name" value="PHOSPHOLIPASE A1-II 3"/>
    <property type="match status" value="1"/>
</dbReference>
<evidence type="ECO:0000256" key="6">
    <source>
        <dbReference type="RuleBase" id="RU367093"/>
    </source>
</evidence>
<dbReference type="FunFam" id="3.40.50.1820:FF:000065">
    <property type="entry name" value="Phospholipase A1-II 3"/>
    <property type="match status" value="1"/>
</dbReference>
<dbReference type="GO" id="GO:0016042">
    <property type="term" value="P:lipid catabolic process"/>
    <property type="evidence" value="ECO:0007669"/>
    <property type="project" value="UniProtKB-UniRule"/>
</dbReference>
<feature type="domain" description="Fungal lipase-type" evidence="7">
    <location>
        <begin position="218"/>
        <end position="380"/>
    </location>
</feature>
<evidence type="ECO:0000256" key="2">
    <source>
        <dbReference type="ARBA" id="ARBA00010701"/>
    </source>
</evidence>
<evidence type="ECO:0000256" key="5">
    <source>
        <dbReference type="ARBA" id="ARBA00023098"/>
    </source>
</evidence>
<reference evidence="8 9" key="1">
    <citation type="journal article" date="2019" name="Sci. Rep.">
        <title>A high-quality genome of Eragrostis curvula grass provides insights into Poaceae evolution and supports new strategies to enhance forage quality.</title>
        <authorList>
            <person name="Carballo J."/>
            <person name="Santos B.A.C.M."/>
            <person name="Zappacosta D."/>
            <person name="Garbus I."/>
            <person name="Selva J.P."/>
            <person name="Gallo C.A."/>
            <person name="Diaz A."/>
            <person name="Albertini E."/>
            <person name="Caccamo M."/>
            <person name="Echenique V."/>
        </authorList>
    </citation>
    <scope>NUCLEOTIDE SEQUENCE [LARGE SCALE GENOMIC DNA]</scope>
    <source>
        <strain evidence="9">cv. Victoria</strain>
        <tissue evidence="8">Leaf</tissue>
    </source>
</reference>
<keyword evidence="5 6" id="KW-0443">Lipid metabolism</keyword>
<dbReference type="EC" id="3.1.1.-" evidence="6"/>
<dbReference type="AlphaFoldDB" id="A0A5J9VJL0"/>
<protein>
    <recommendedName>
        <fullName evidence="6">Phospholipase A1</fullName>
        <ecNumber evidence="6">3.1.1.-</ecNumber>
    </recommendedName>
</protein>
<dbReference type="Gramene" id="TVU35761">
    <property type="protein sequence ID" value="TVU35761"/>
    <property type="gene ID" value="EJB05_17664"/>
</dbReference>
<name>A0A5J9VJL0_9POAL</name>
<accession>A0A5J9VJL0</accession>
<dbReference type="Proteomes" id="UP000324897">
    <property type="component" value="Unassembled WGS sequence"/>
</dbReference>
<dbReference type="Pfam" id="PF01764">
    <property type="entry name" value="Lipase_3"/>
    <property type="match status" value="1"/>
</dbReference>
<feature type="non-terminal residue" evidence="8">
    <location>
        <position position="1"/>
    </location>
</feature>
<comment type="caution">
    <text evidence="8">The sequence shown here is derived from an EMBL/GenBank/DDBJ whole genome shotgun (WGS) entry which is preliminary data.</text>
</comment>
<sequence length="489" mass="53274">FRAILSRVYIPSLTPTFSPEVIAFLNLLCFFSRCSTLRTSCHSHRSSKTPSIDTQFIQLRAEVSKMHRFVFLLSALAATTLPGAVDARRSWAELSGKYNWDGLLDPLDVDLRRTIIRYGELAQATSDAFIGDPASPYAGASRYAPPAFLRKAQVPTDPDAYRVTRFVYATSTSARVHADVFMTRPAPPGAWSTESNWMGYVAVATDRAAAALGRRDIVVAWRGTKRAVEWVDDLDITLVPATGVVGPGPGWSQPSVHRGFLSVYASKNSTSRFNKQSAREQVLAEIRRLLNAYKGENCSITLTGHSLGAALSTLTAIDIVTNGINVRGPPSSRDTVPVTAIVFGSPRVGDDQWKKAFDSTPGARLLRVRNAPDIVPTILPSAFYKDVGVELLVDTLKSPYLRKPGVGPAAWHNLECYLHGVAGTQGAGDGAGFSMAVDRDLALVNKEVDALKDQYPVPAAWWAERNKGMVKDASGRWVLQDHEEGNLAM</sequence>
<evidence type="ECO:0000313" key="9">
    <source>
        <dbReference type="Proteomes" id="UP000324897"/>
    </source>
</evidence>
<dbReference type="InterPro" id="IPR002921">
    <property type="entry name" value="Fungal_lipase-type"/>
</dbReference>
<comment type="function">
    <text evidence="1 6">Acylhydrolase that catalyzes the hydrolysis of phospholipids at the sn-1 position.</text>
</comment>
<gene>
    <name evidence="8" type="ORF">EJB05_17664</name>
</gene>
<organism evidence="8 9">
    <name type="scientific">Eragrostis curvula</name>
    <name type="common">weeping love grass</name>
    <dbReference type="NCBI Taxonomy" id="38414"/>
    <lineage>
        <taxon>Eukaryota</taxon>
        <taxon>Viridiplantae</taxon>
        <taxon>Streptophyta</taxon>
        <taxon>Embryophyta</taxon>
        <taxon>Tracheophyta</taxon>
        <taxon>Spermatophyta</taxon>
        <taxon>Magnoliopsida</taxon>
        <taxon>Liliopsida</taxon>
        <taxon>Poales</taxon>
        <taxon>Poaceae</taxon>
        <taxon>PACMAD clade</taxon>
        <taxon>Chloridoideae</taxon>
        <taxon>Eragrostideae</taxon>
        <taxon>Eragrostidinae</taxon>
        <taxon>Eragrostis</taxon>
    </lineage>
</organism>
<evidence type="ECO:0000256" key="3">
    <source>
        <dbReference type="ARBA" id="ARBA00022801"/>
    </source>
</evidence>